<feature type="domain" description="Protein kinase" evidence="1">
    <location>
        <begin position="1"/>
        <end position="295"/>
    </location>
</feature>
<dbReference type="CDD" id="cd00180">
    <property type="entry name" value="PKc"/>
    <property type="match status" value="1"/>
</dbReference>
<dbReference type="OMA" id="INHRRTK"/>
<keyword evidence="2" id="KW-0808">Transferase</keyword>
<dbReference type="PROSITE" id="PS00109">
    <property type="entry name" value="PROTEIN_KINASE_TYR"/>
    <property type="match status" value="1"/>
</dbReference>
<reference evidence="2 3" key="1">
    <citation type="submission" date="2011-07" db="EMBL/GenBank/DDBJ databases">
        <authorList>
            <person name="Coyne R."/>
            <person name="Brami D."/>
            <person name="Johnson J."/>
            <person name="Hostetler J."/>
            <person name="Hannick L."/>
            <person name="Clark T."/>
            <person name="Cassidy-Hanley D."/>
            <person name="Inman J."/>
        </authorList>
    </citation>
    <scope>NUCLEOTIDE SEQUENCE [LARGE SCALE GENOMIC DNA]</scope>
    <source>
        <strain evidence="2 3">G5</strain>
    </source>
</reference>
<keyword evidence="2" id="KW-0418">Kinase</keyword>
<dbReference type="OrthoDB" id="4062651at2759"/>
<dbReference type="GO" id="GO:0005524">
    <property type="term" value="F:ATP binding"/>
    <property type="evidence" value="ECO:0007669"/>
    <property type="project" value="InterPro"/>
</dbReference>
<dbReference type="Gene3D" id="1.10.510.10">
    <property type="entry name" value="Transferase(Phosphotransferase) domain 1"/>
    <property type="match status" value="1"/>
</dbReference>
<keyword evidence="2" id="KW-0378">Hydrolase</keyword>
<dbReference type="EMBL" id="GL984382">
    <property type="protein sequence ID" value="EGR27196.1"/>
    <property type="molecule type" value="Genomic_DNA"/>
</dbReference>
<dbReference type="PROSITE" id="PS50011">
    <property type="entry name" value="PROTEIN_KINASE_DOM"/>
    <property type="match status" value="1"/>
</dbReference>
<protein>
    <submittedName>
        <fullName evidence="2">Protein kinase domain protein</fullName>
        <ecNumber evidence="2">3.1.1.3</ecNumber>
    </submittedName>
</protein>
<dbReference type="InParanoid" id="G0R5R6"/>
<dbReference type="GO" id="GO:0004672">
    <property type="term" value="F:protein kinase activity"/>
    <property type="evidence" value="ECO:0007669"/>
    <property type="project" value="InterPro"/>
</dbReference>
<name>G0R5R6_ICHMU</name>
<dbReference type="SUPFAM" id="SSF56112">
    <property type="entry name" value="Protein kinase-like (PK-like)"/>
    <property type="match status" value="1"/>
</dbReference>
<dbReference type="EC" id="3.1.1.3" evidence="2"/>
<accession>G0R5R6</accession>
<dbReference type="AlphaFoldDB" id="G0R5R6"/>
<dbReference type="GeneID" id="14903248"/>
<evidence type="ECO:0000313" key="3">
    <source>
        <dbReference type="Proteomes" id="UP000008983"/>
    </source>
</evidence>
<dbReference type="PANTHER" id="PTHR44305">
    <property type="entry name" value="SI:DKEY-192D15.2-RELATED"/>
    <property type="match status" value="1"/>
</dbReference>
<dbReference type="InterPro" id="IPR008266">
    <property type="entry name" value="Tyr_kinase_AS"/>
</dbReference>
<dbReference type="STRING" id="857967.G0R5R6"/>
<dbReference type="SMART" id="SM00220">
    <property type="entry name" value="S_TKc"/>
    <property type="match status" value="1"/>
</dbReference>
<evidence type="ECO:0000259" key="1">
    <source>
        <dbReference type="PROSITE" id="PS50011"/>
    </source>
</evidence>
<dbReference type="InterPro" id="IPR053083">
    <property type="entry name" value="TF_kinase-domain_protein"/>
</dbReference>
<dbReference type="Proteomes" id="UP000008983">
    <property type="component" value="Unassembled WGS sequence"/>
</dbReference>
<dbReference type="GO" id="GO:0004806">
    <property type="term" value="F:triacylglycerol lipase activity"/>
    <property type="evidence" value="ECO:0007669"/>
    <property type="project" value="UniProtKB-EC"/>
</dbReference>
<dbReference type="InterPro" id="IPR000719">
    <property type="entry name" value="Prot_kinase_dom"/>
</dbReference>
<keyword evidence="3" id="KW-1185">Reference proteome</keyword>
<dbReference type="InterPro" id="IPR011009">
    <property type="entry name" value="Kinase-like_dom_sf"/>
</dbReference>
<dbReference type="RefSeq" id="XP_004024080.1">
    <property type="nucleotide sequence ID" value="XM_004024031.1"/>
</dbReference>
<sequence length="643" mass="74337">MGNQSQSSIVDRQLYNPQDFTQAQSLNDVRYGTIKILENKQSKQKVAEITKTTNNEKQWQTRVAELKFRSLLDHPNIVKLLNFNSQQNNEFCSSFYKICLLYEYYFNDLKTEISERRRVRIPYTEGELLYLLQSLASAILYLKSKNVTHGDIRPYNVLLNDIGQVKLGELYIQSQNMSNYSLLLTGQTDDCYISPQLLEHLKRFNQTPTYDASKNEVFSLGMTLLEASTLDNVSASCYNKEQYTLNSEKINSLLSQVRLQYSNNFYQILQKMILEQQLDRISIEQLNSELESQWVRNNAARNISTIEIVSQQQQQIVQLETPLSQNTIRYEVQQPTYVLEQTQPVYPIAQNNLSDLDARVEAILKMSRETVQKYGVATNDSNVQTSYTTNVYTTSLPNVKQQVNYNQAEDQFKMSGKNSVNYVPFDTTQQVNYAQFTNTSVGQYVPLTMNSNNNATTYTYVTEQQQQQQPLNAQQQETQVQSNENVIKRSMPRVQAFTSSYQEEDAVKRGGNKMTEQSYENTQQYYTNYYPQQQMNEQLQNQTYPQTYTFADDQAKRSGKSNSIVENHVVGESHSVTYNQYRPQVVENITKNTYVVNGQDQNGQQMSAQEREAYIQKILNEARQVAQTGNTYTTNNYTTSNVE</sequence>
<gene>
    <name evidence="2" type="ORF">IMG5_200410</name>
</gene>
<dbReference type="Pfam" id="PF00069">
    <property type="entry name" value="Pkinase"/>
    <property type="match status" value="1"/>
</dbReference>
<dbReference type="eggNOG" id="KOG0579">
    <property type="taxonomic scope" value="Eukaryota"/>
</dbReference>
<evidence type="ECO:0000313" key="2">
    <source>
        <dbReference type="EMBL" id="EGR27196.1"/>
    </source>
</evidence>
<proteinExistence type="predicted"/>
<dbReference type="PANTHER" id="PTHR44305:SF2">
    <property type="entry name" value="SI:DKEY-192D15.2"/>
    <property type="match status" value="1"/>
</dbReference>
<organism evidence="2 3">
    <name type="scientific">Ichthyophthirius multifiliis</name>
    <name type="common">White spot disease agent</name>
    <name type="synonym">Ich</name>
    <dbReference type="NCBI Taxonomy" id="5932"/>
    <lineage>
        <taxon>Eukaryota</taxon>
        <taxon>Sar</taxon>
        <taxon>Alveolata</taxon>
        <taxon>Ciliophora</taxon>
        <taxon>Intramacronucleata</taxon>
        <taxon>Oligohymenophorea</taxon>
        <taxon>Hymenostomatida</taxon>
        <taxon>Ophryoglenina</taxon>
        <taxon>Ichthyophthirius</taxon>
    </lineage>
</organism>